<reference evidence="9" key="3">
    <citation type="submission" date="2018-08" db="EMBL/GenBank/DDBJ databases">
        <title>Leveraging single-cell genomics to expand the Fungal Tree of Life.</title>
        <authorList>
            <consortium name="DOE Joint Genome Institute"/>
            <person name="Ahrendt S.R."/>
            <person name="Quandt C.A."/>
            <person name="Ciobanu D."/>
            <person name="Clum A."/>
            <person name="Salamov A."/>
            <person name="Andreopoulos B."/>
            <person name="Cheng J.-F."/>
            <person name="Woyke T."/>
            <person name="Pelin A."/>
            <person name="Henrissat B."/>
            <person name="Reynolds N."/>
            <person name="Benny G.L."/>
            <person name="Smith M.E."/>
            <person name="James T.Y."/>
            <person name="Grigoriev I.V."/>
        </authorList>
    </citation>
    <scope>NUCLEOTIDE SEQUENCE</scope>
    <source>
        <strain evidence="9">ATCC 52028</strain>
    </source>
</reference>
<dbReference type="EMBL" id="ML014283">
    <property type="protein sequence ID" value="RKO99464.1"/>
    <property type="molecule type" value="Genomic_DNA"/>
</dbReference>
<dbReference type="AlphaFoldDB" id="A0A4P9WZR4"/>
<dbReference type="Pfam" id="PF00454">
    <property type="entry name" value="PI3_PI4_kinase"/>
    <property type="match status" value="1"/>
</dbReference>
<dbReference type="InterPro" id="IPR018936">
    <property type="entry name" value="PI3/4_kinase_CS"/>
</dbReference>
<feature type="compositionally biased region" description="Low complexity" evidence="6">
    <location>
        <begin position="435"/>
        <end position="453"/>
    </location>
</feature>
<dbReference type="InterPro" id="IPR049160">
    <property type="entry name" value="PI4KB-PIK1_PIK"/>
</dbReference>
<dbReference type="InterPro" id="IPR036940">
    <property type="entry name" value="PI3/4_kinase_cat_sf"/>
</dbReference>
<evidence type="ECO:0000313" key="12">
    <source>
        <dbReference type="Proteomes" id="UP000274922"/>
    </source>
</evidence>
<dbReference type="GO" id="GO:0048015">
    <property type="term" value="P:phosphatidylinositol-mediated signaling"/>
    <property type="evidence" value="ECO:0007669"/>
    <property type="project" value="TreeGrafter"/>
</dbReference>
<keyword evidence="5 9" id="KW-0418">Kinase</keyword>
<reference evidence="10" key="2">
    <citation type="submission" date="2018-04" db="EMBL/GenBank/DDBJ databases">
        <title>Leveraging single-cell genomics to expand the Fungal Tree of Life.</title>
        <authorList>
            <consortium name="DOE Joint Genome Institute"/>
            <person name="Ahrendt S.R."/>
            <person name="Quandt C.A."/>
            <person name="Ciobanu D."/>
            <person name="Clum A."/>
            <person name="Salamov A."/>
            <person name="Andreopoulos B."/>
            <person name="Cheng J.-F."/>
            <person name="Woyke T."/>
            <person name="Pelin A."/>
            <person name="Henrissat B."/>
            <person name="Benny G.L."/>
            <person name="Smith M.E."/>
            <person name="James T.Y."/>
            <person name="Grigoriev I.V."/>
        </authorList>
    </citation>
    <scope>NUCLEOTIDE SEQUENCE</scope>
    <source>
        <strain evidence="10">ATCC 52028</strain>
    </source>
</reference>
<dbReference type="GO" id="GO:0004430">
    <property type="term" value="F:1-phosphatidylinositol 4-kinase activity"/>
    <property type="evidence" value="ECO:0007669"/>
    <property type="project" value="UniProtKB-EC"/>
</dbReference>
<dbReference type="InterPro" id="IPR000403">
    <property type="entry name" value="PI3/4_kinase_cat_dom"/>
</dbReference>
<evidence type="ECO:0000256" key="5">
    <source>
        <dbReference type="ARBA" id="ARBA00022777"/>
    </source>
</evidence>
<evidence type="ECO:0000313" key="10">
    <source>
        <dbReference type="EMBL" id="RKO99464.1"/>
    </source>
</evidence>
<feature type="non-terminal residue" evidence="9">
    <location>
        <position position="1"/>
    </location>
</feature>
<keyword evidence="4" id="KW-0808">Transferase</keyword>
<sequence length="722" mass="79097">SKHFNSPGVQYYLCDKLRSCSDDAIDFCLPQLCRMAAMRTSQNAALEEFILGRCRDKPHMALKTLWFLQAFLNDTPPAQKIKVPYILGQRLVRALQIQMFSNTRPSSGNEHRRLHQRAFFFHAAMSFNMALIEISDRLRTFDKPSRQVALRHELELLNHNLPARVCMPMWCRREASTDATGVEEHQHLWVARVVTSEAVVLNSADRTPYLLLVEVIAELPREVPSEPYVASPVSVTGPASPAPAVNRKTNLLANSAIGHSDSMPNLHILTQIAPGVQAPSKASSAQRAQTLSPGAGPLSAGPVSATHSLNALGAADRDPATALGNSATKTIHDTLTAKIRTAVVMLAQLYHEQHRELLAEARAAATIRARVLKEMMAFEQERLALQEQAAAEAAVARAGEGGGAVAGPLGHDTMSPMSMSDPLAHARPSTEVPLTATTETSTGTAARAATAPADDPSASVLSEDFAGKQERLRLVSPYGHCRGWQIKSVIVKSGADLRQEQFALQLIQEMQRWWQEHDSPAWVHAFKILVISDQSGLVETITNSVSVHSLKKKGVAPPGSPKSSEGLPATLLDVFKERYGNPKSRRFREAQDNFSRSLVGYSIVSYLLQLKDRHNGNILLTKEGSLVHIDFGFMLSNSPGSLGMELAPFKLTQEYIDILGGIHSEAFARFRRRFKKAFADLRNKRDEIVALVQIMERESTLPCFTGAASKPSAVAAATQFQQ</sequence>
<dbReference type="Gene3D" id="1.10.1070.11">
    <property type="entry name" value="Phosphatidylinositol 3-/4-kinase, catalytic domain"/>
    <property type="match status" value="1"/>
</dbReference>
<keyword evidence="12" id="KW-1185">Reference proteome</keyword>
<dbReference type="SMART" id="SM00146">
    <property type="entry name" value="PI3Kc"/>
    <property type="match status" value="1"/>
</dbReference>
<comment type="similarity">
    <text evidence="2">Belongs to the PI3/PI4-kinase family. Type III PI4K subfamily.</text>
</comment>
<feature type="region of interest" description="Disordered" evidence="6">
    <location>
        <begin position="435"/>
        <end position="459"/>
    </location>
</feature>
<feature type="non-terminal residue" evidence="9">
    <location>
        <position position="722"/>
    </location>
</feature>
<dbReference type="STRING" id="1555241.A0A4P9WZR4"/>
<evidence type="ECO:0000256" key="6">
    <source>
        <dbReference type="SAM" id="MobiDB-lite"/>
    </source>
</evidence>
<dbReference type="PANTHER" id="PTHR10048:SF22">
    <property type="entry name" value="PHOSPHATIDYLINOSITOL 4-KINASE BETA"/>
    <property type="match status" value="1"/>
</dbReference>
<evidence type="ECO:0000259" key="7">
    <source>
        <dbReference type="PROSITE" id="PS50290"/>
    </source>
</evidence>
<dbReference type="OrthoDB" id="10264149at2759"/>
<dbReference type="InterPro" id="IPR016024">
    <property type="entry name" value="ARM-type_fold"/>
</dbReference>
<evidence type="ECO:0000256" key="3">
    <source>
        <dbReference type="ARBA" id="ARBA00012169"/>
    </source>
</evidence>
<proteinExistence type="inferred from homology"/>
<dbReference type="PROSITE" id="PS00915">
    <property type="entry name" value="PI3_4_KINASE_1"/>
    <property type="match status" value="1"/>
</dbReference>
<evidence type="ECO:0000256" key="2">
    <source>
        <dbReference type="ARBA" id="ARBA00006209"/>
    </source>
</evidence>
<dbReference type="PROSITE" id="PS50290">
    <property type="entry name" value="PI3_4_KINASE_3"/>
    <property type="match status" value="1"/>
</dbReference>
<accession>A0A4P9WZR4</accession>
<evidence type="ECO:0000313" key="9">
    <source>
        <dbReference type="EMBL" id="RKO98162.1"/>
    </source>
</evidence>
<evidence type="ECO:0000313" key="11">
    <source>
        <dbReference type="Proteomes" id="UP000268535"/>
    </source>
</evidence>
<dbReference type="EC" id="2.7.1.67" evidence="3"/>
<reference evidence="11 12" key="1">
    <citation type="journal article" date="2018" name="Nat. Microbiol.">
        <title>Leveraging single-cell genomics to expand the fungal tree of life.</title>
        <authorList>
            <person name="Ahrendt S.R."/>
            <person name="Quandt C.A."/>
            <person name="Ciobanu D."/>
            <person name="Clum A."/>
            <person name="Salamov A."/>
            <person name="Andreopoulos B."/>
            <person name="Cheng J.F."/>
            <person name="Woyke T."/>
            <person name="Pelin A."/>
            <person name="Henrissat B."/>
            <person name="Reynolds N.K."/>
            <person name="Benny G.L."/>
            <person name="Smith M.E."/>
            <person name="James T.Y."/>
            <person name="Grigoriev I.V."/>
        </authorList>
    </citation>
    <scope>NUCLEOTIDE SEQUENCE [LARGE SCALE GENOMIC DNA]</scope>
    <source>
        <strain evidence="11 12">ATCC 52028</strain>
    </source>
</reference>
<evidence type="ECO:0000256" key="4">
    <source>
        <dbReference type="ARBA" id="ARBA00022679"/>
    </source>
</evidence>
<dbReference type="InterPro" id="IPR042236">
    <property type="entry name" value="PI3K_accessory_sf"/>
</dbReference>
<dbReference type="GO" id="GO:0005737">
    <property type="term" value="C:cytoplasm"/>
    <property type="evidence" value="ECO:0007669"/>
    <property type="project" value="TreeGrafter"/>
</dbReference>
<feature type="compositionally biased region" description="Polar residues" evidence="6">
    <location>
        <begin position="280"/>
        <end position="292"/>
    </location>
</feature>
<gene>
    <name evidence="9" type="ORF">CAUPRSCDRAFT_4909</name>
    <name evidence="10" type="ORF">CXG81DRAFT_4245</name>
</gene>
<feature type="domain" description="PIK helical" evidence="8">
    <location>
        <begin position="1"/>
        <end position="93"/>
    </location>
</feature>
<name>A0A4P9WZR4_9FUNG</name>
<dbReference type="PROSITE" id="PS51545">
    <property type="entry name" value="PIK_HELICAL"/>
    <property type="match status" value="1"/>
</dbReference>
<dbReference type="Gene3D" id="1.25.40.70">
    <property type="entry name" value="Phosphatidylinositol 3-kinase, accessory domain (PIK)"/>
    <property type="match status" value="1"/>
</dbReference>
<dbReference type="SUPFAM" id="SSF56112">
    <property type="entry name" value="Protein kinase-like (PK-like)"/>
    <property type="match status" value="1"/>
</dbReference>
<dbReference type="InterPro" id="IPR015433">
    <property type="entry name" value="PI3/4_kinase"/>
</dbReference>
<organism evidence="9 11">
    <name type="scientific">Caulochytrium protostelioides</name>
    <dbReference type="NCBI Taxonomy" id="1555241"/>
    <lineage>
        <taxon>Eukaryota</taxon>
        <taxon>Fungi</taxon>
        <taxon>Fungi incertae sedis</taxon>
        <taxon>Chytridiomycota</taxon>
        <taxon>Chytridiomycota incertae sedis</taxon>
        <taxon>Chytridiomycetes</taxon>
        <taxon>Caulochytriales</taxon>
        <taxon>Caulochytriaceae</taxon>
        <taxon>Caulochytrium</taxon>
    </lineage>
</organism>
<dbReference type="InterPro" id="IPR011009">
    <property type="entry name" value="Kinase-like_dom_sf"/>
</dbReference>
<protein>
    <recommendedName>
        <fullName evidence="3">1-phosphatidylinositol 4-kinase</fullName>
        <ecNumber evidence="3">2.7.1.67</ecNumber>
    </recommendedName>
</protein>
<dbReference type="EMBL" id="ML009111">
    <property type="protein sequence ID" value="RKO98162.1"/>
    <property type="molecule type" value="Genomic_DNA"/>
</dbReference>
<dbReference type="InterPro" id="IPR001263">
    <property type="entry name" value="PI3K_accessory_dom"/>
</dbReference>
<dbReference type="PANTHER" id="PTHR10048">
    <property type="entry name" value="PHOSPHATIDYLINOSITOL KINASE"/>
    <property type="match status" value="1"/>
</dbReference>
<evidence type="ECO:0000256" key="1">
    <source>
        <dbReference type="ARBA" id="ARBA00001686"/>
    </source>
</evidence>
<dbReference type="PROSITE" id="PS00916">
    <property type="entry name" value="PI3_4_KINASE_2"/>
    <property type="match status" value="1"/>
</dbReference>
<dbReference type="GO" id="GO:0046854">
    <property type="term" value="P:phosphatidylinositol phosphate biosynthetic process"/>
    <property type="evidence" value="ECO:0007669"/>
    <property type="project" value="InterPro"/>
</dbReference>
<evidence type="ECO:0000259" key="8">
    <source>
        <dbReference type="PROSITE" id="PS51545"/>
    </source>
</evidence>
<dbReference type="Pfam" id="PF21245">
    <property type="entry name" value="PI4KB-PIK1_PIK"/>
    <property type="match status" value="1"/>
</dbReference>
<dbReference type="Proteomes" id="UP000274922">
    <property type="component" value="Unassembled WGS sequence"/>
</dbReference>
<feature type="domain" description="PI3K/PI4K catalytic" evidence="7">
    <location>
        <begin position="454"/>
        <end position="722"/>
    </location>
</feature>
<comment type="catalytic activity">
    <reaction evidence="1">
        <text>a 1,2-diacyl-sn-glycero-3-phospho-(1D-myo-inositol) + ATP = a 1,2-diacyl-sn-glycero-3-phospho-(1D-myo-inositol 4-phosphate) + ADP + H(+)</text>
        <dbReference type="Rhea" id="RHEA:19877"/>
        <dbReference type="ChEBI" id="CHEBI:15378"/>
        <dbReference type="ChEBI" id="CHEBI:30616"/>
        <dbReference type="ChEBI" id="CHEBI:57880"/>
        <dbReference type="ChEBI" id="CHEBI:58178"/>
        <dbReference type="ChEBI" id="CHEBI:456216"/>
        <dbReference type="EC" id="2.7.1.67"/>
    </reaction>
</comment>
<dbReference type="Gene3D" id="3.30.1010.10">
    <property type="entry name" value="Phosphatidylinositol 3-kinase Catalytic Subunit, Chain A, domain 4"/>
    <property type="match status" value="1"/>
</dbReference>
<dbReference type="GO" id="GO:0016020">
    <property type="term" value="C:membrane"/>
    <property type="evidence" value="ECO:0007669"/>
    <property type="project" value="TreeGrafter"/>
</dbReference>
<dbReference type="Proteomes" id="UP000268535">
    <property type="component" value="Unassembled WGS sequence"/>
</dbReference>
<feature type="region of interest" description="Disordered" evidence="6">
    <location>
        <begin position="279"/>
        <end position="303"/>
    </location>
</feature>
<dbReference type="SUPFAM" id="SSF48371">
    <property type="entry name" value="ARM repeat"/>
    <property type="match status" value="1"/>
</dbReference>